<dbReference type="RefSeq" id="WP_188458928.1">
    <property type="nucleotide sequence ID" value="NZ_BMGM01000008.1"/>
</dbReference>
<evidence type="ECO:0000313" key="1">
    <source>
        <dbReference type="EMBL" id="GGE39291.1"/>
    </source>
</evidence>
<evidence type="ECO:0000313" key="2">
    <source>
        <dbReference type="Proteomes" id="UP000599179"/>
    </source>
</evidence>
<reference evidence="2" key="1">
    <citation type="journal article" date="2019" name="Int. J. Syst. Evol. Microbiol.">
        <title>The Global Catalogue of Microorganisms (GCM) 10K type strain sequencing project: providing services to taxonomists for standard genome sequencing and annotation.</title>
        <authorList>
            <consortium name="The Broad Institute Genomics Platform"/>
            <consortium name="The Broad Institute Genome Sequencing Center for Infectious Disease"/>
            <person name="Wu L."/>
            <person name="Ma J."/>
        </authorList>
    </citation>
    <scope>NUCLEOTIDE SEQUENCE [LARGE SCALE GENOMIC DNA]</scope>
    <source>
        <strain evidence="2">CGMCC 1.12931</strain>
    </source>
</reference>
<protein>
    <submittedName>
        <fullName evidence="1">Uncharacterized protein</fullName>
    </submittedName>
</protein>
<dbReference type="Proteomes" id="UP000599179">
    <property type="component" value="Unassembled WGS sequence"/>
</dbReference>
<organism evidence="1 2">
    <name type="scientific">Psychroflexus planctonicus</name>
    <dbReference type="NCBI Taxonomy" id="1526575"/>
    <lineage>
        <taxon>Bacteria</taxon>
        <taxon>Pseudomonadati</taxon>
        <taxon>Bacteroidota</taxon>
        <taxon>Flavobacteriia</taxon>
        <taxon>Flavobacteriales</taxon>
        <taxon>Flavobacteriaceae</taxon>
        <taxon>Psychroflexus</taxon>
    </lineage>
</organism>
<name>A0ABQ1SJC2_9FLAO</name>
<dbReference type="EMBL" id="BMGM01000008">
    <property type="protein sequence ID" value="GGE39291.1"/>
    <property type="molecule type" value="Genomic_DNA"/>
</dbReference>
<comment type="caution">
    <text evidence="1">The sequence shown here is derived from an EMBL/GenBank/DDBJ whole genome shotgun (WGS) entry which is preliminary data.</text>
</comment>
<accession>A0ABQ1SJC2</accession>
<proteinExistence type="predicted"/>
<gene>
    <name evidence="1" type="ORF">GCM10010832_19440</name>
</gene>
<sequence>MKSEKYIPGIYNYCDRWCEKCQLAHRCKLYADEQEQLKNVNSQDDFIEIVAKSLSKTIELLYTIAEEKGIDLDAIETDEELEKERQTKFEEATQHPLFLSAEEYSNKASQWLKEKDYFEKEKAELIHLIEIGVDVEKHKKSIQIIDEALSIINWYQFQISVKLSTSIRFFPHDAEFEDEIQNMHHAAAKIALIGIENSMKAWQSLLEMLNEENEDFILNLLLQLERLKRNILTQFPLVNQFKRPGFDERKSIQ</sequence>
<keyword evidence="2" id="KW-1185">Reference proteome</keyword>